<reference evidence="1" key="1">
    <citation type="submission" date="2021-02" db="EMBL/GenBank/DDBJ databases">
        <title>Natrosporangium hydrolyticum gen. nov., sp. nov, a haloalkaliphilic actinobacterium from a soda solonchak soil.</title>
        <authorList>
            <person name="Sorokin D.Y."/>
            <person name="Khijniak T.V."/>
            <person name="Zakharycheva A.P."/>
            <person name="Boueva O.V."/>
            <person name="Ariskina E.V."/>
            <person name="Hahnke R.L."/>
            <person name="Bunk B."/>
            <person name="Sproer C."/>
            <person name="Schumann P."/>
            <person name="Evtushenko L.I."/>
            <person name="Kublanov I.V."/>
        </authorList>
    </citation>
    <scope>NUCLEOTIDE SEQUENCE</scope>
    <source>
        <strain evidence="1">DSM 106523</strain>
    </source>
</reference>
<name>A0A895YJL3_9ACTN</name>
<dbReference type="KEGG" id="nhy:JQS43_05055"/>
<protein>
    <submittedName>
        <fullName evidence="1">Uncharacterized protein</fullName>
    </submittedName>
</protein>
<dbReference type="InterPro" id="IPR029069">
    <property type="entry name" value="HotDog_dom_sf"/>
</dbReference>
<dbReference type="AlphaFoldDB" id="A0A895YJL3"/>
<evidence type="ECO:0000313" key="2">
    <source>
        <dbReference type="Proteomes" id="UP000662857"/>
    </source>
</evidence>
<keyword evidence="2" id="KW-1185">Reference proteome</keyword>
<dbReference type="RefSeq" id="WP_239677893.1">
    <property type="nucleotide sequence ID" value="NZ_CP070499.1"/>
</dbReference>
<gene>
    <name evidence="1" type="ORF">JQS43_05055</name>
</gene>
<organism evidence="1 2">
    <name type="scientific">Natronosporangium hydrolyticum</name>
    <dbReference type="NCBI Taxonomy" id="2811111"/>
    <lineage>
        <taxon>Bacteria</taxon>
        <taxon>Bacillati</taxon>
        <taxon>Actinomycetota</taxon>
        <taxon>Actinomycetes</taxon>
        <taxon>Micromonosporales</taxon>
        <taxon>Micromonosporaceae</taxon>
        <taxon>Natronosporangium</taxon>
    </lineage>
</organism>
<proteinExistence type="predicted"/>
<dbReference type="Gene3D" id="3.10.129.10">
    <property type="entry name" value="Hotdog Thioesterase"/>
    <property type="match status" value="1"/>
</dbReference>
<dbReference type="SUPFAM" id="SSF54637">
    <property type="entry name" value="Thioesterase/thiol ester dehydrase-isomerase"/>
    <property type="match status" value="1"/>
</dbReference>
<sequence>MIIGRRFNGPPDSGNGGYTAGLIAAEVPVEAGMVPQVTLRRPPPLETELRLRPGTPTLAVLAGDDLIAEATPVAPADPTTAPAPVSWDDAQAAADAYPGFAHHPFPTCYVCGPRRPEHDGLNIFPGRLADGRTAATWRVPPAGVDPVTVWAALDCPGGWAVLSPARPYVLGRIAAQITRLPTPGEQCVVTGATREQVGRKAQVRTALYGAGPGQPLLAHAAATWIAL</sequence>
<dbReference type="Proteomes" id="UP000662857">
    <property type="component" value="Chromosome"/>
</dbReference>
<dbReference type="EMBL" id="CP070499">
    <property type="protein sequence ID" value="QSB15709.1"/>
    <property type="molecule type" value="Genomic_DNA"/>
</dbReference>
<accession>A0A895YJL3</accession>
<evidence type="ECO:0000313" key="1">
    <source>
        <dbReference type="EMBL" id="QSB15709.1"/>
    </source>
</evidence>